<protein>
    <submittedName>
        <fullName evidence="3">Uncharacterized protein</fullName>
    </submittedName>
</protein>
<dbReference type="RefSeq" id="WP_138649418.1">
    <property type="nucleotide sequence ID" value="NZ_VCKW01000273.1"/>
</dbReference>
<evidence type="ECO:0000256" key="2">
    <source>
        <dbReference type="SAM" id="Phobius"/>
    </source>
</evidence>
<evidence type="ECO:0000313" key="4">
    <source>
        <dbReference type="Proteomes" id="UP000309174"/>
    </source>
</evidence>
<name>A0A5C4J226_9ACTN</name>
<keyword evidence="2" id="KW-0812">Transmembrane</keyword>
<accession>A0A5C4J226</accession>
<keyword evidence="2" id="KW-1133">Transmembrane helix</keyword>
<dbReference type="EMBL" id="VCKW01000273">
    <property type="protein sequence ID" value="TMQ90642.1"/>
    <property type="molecule type" value="Genomic_DNA"/>
</dbReference>
<feature type="transmembrane region" description="Helical" evidence="2">
    <location>
        <begin position="6"/>
        <end position="24"/>
    </location>
</feature>
<proteinExistence type="predicted"/>
<evidence type="ECO:0000256" key="1">
    <source>
        <dbReference type="SAM" id="MobiDB-lite"/>
    </source>
</evidence>
<feature type="transmembrane region" description="Helical" evidence="2">
    <location>
        <begin position="96"/>
        <end position="118"/>
    </location>
</feature>
<sequence>MSTATDIIGATAGVAEAVIAYLSYRETRAQRLMAQTPAGPINPASGQGTIGWQQPVQPSAPPYAPSAPYAPYAGPPQPAGQSWQQPQFRAPVPQRAVPGALATFIYAMLFGIALLWIGDSPVGVIGQVIVAGLSLTVVAAVWLALRHKAPEWSALLSWLLTMTTAVPATVLIVGAFTALIS</sequence>
<organism evidence="3 4">
    <name type="scientific">Actinomadura soli</name>
    <dbReference type="NCBI Taxonomy" id="2508997"/>
    <lineage>
        <taxon>Bacteria</taxon>
        <taxon>Bacillati</taxon>
        <taxon>Actinomycetota</taxon>
        <taxon>Actinomycetes</taxon>
        <taxon>Streptosporangiales</taxon>
        <taxon>Thermomonosporaceae</taxon>
        <taxon>Actinomadura</taxon>
    </lineage>
</organism>
<evidence type="ECO:0000313" key="3">
    <source>
        <dbReference type="EMBL" id="TMQ90642.1"/>
    </source>
</evidence>
<comment type="caution">
    <text evidence="3">The sequence shown here is derived from an EMBL/GenBank/DDBJ whole genome shotgun (WGS) entry which is preliminary data.</text>
</comment>
<reference evidence="3 4" key="1">
    <citation type="submission" date="2019-05" db="EMBL/GenBank/DDBJ databases">
        <title>Draft genome sequence of Actinomadura sp. 14C53.</title>
        <authorList>
            <person name="Saricaoglu S."/>
            <person name="Isik K."/>
        </authorList>
    </citation>
    <scope>NUCLEOTIDE SEQUENCE [LARGE SCALE GENOMIC DNA]</scope>
    <source>
        <strain evidence="3 4">14C53</strain>
    </source>
</reference>
<keyword evidence="2" id="KW-0472">Membrane</keyword>
<dbReference type="Proteomes" id="UP000309174">
    <property type="component" value="Unassembled WGS sequence"/>
</dbReference>
<keyword evidence="4" id="KW-1185">Reference proteome</keyword>
<dbReference type="AlphaFoldDB" id="A0A5C4J226"/>
<gene>
    <name evidence="3" type="ORF">ETD83_34585</name>
</gene>
<feature type="transmembrane region" description="Helical" evidence="2">
    <location>
        <begin position="124"/>
        <end position="145"/>
    </location>
</feature>
<feature type="transmembrane region" description="Helical" evidence="2">
    <location>
        <begin position="157"/>
        <end position="180"/>
    </location>
</feature>
<feature type="region of interest" description="Disordered" evidence="1">
    <location>
        <begin position="36"/>
        <end position="62"/>
    </location>
</feature>